<evidence type="ECO:0000256" key="3">
    <source>
        <dbReference type="ARBA" id="ARBA00012438"/>
    </source>
</evidence>
<dbReference type="RefSeq" id="WP_149688449.1">
    <property type="nucleotide sequence ID" value="NZ_SDPQ02000001.1"/>
</dbReference>
<evidence type="ECO:0000256" key="8">
    <source>
        <dbReference type="ARBA" id="ARBA00022741"/>
    </source>
</evidence>
<dbReference type="InterPro" id="IPR029151">
    <property type="entry name" value="Sensor-like_sf"/>
</dbReference>
<evidence type="ECO:0000256" key="1">
    <source>
        <dbReference type="ARBA" id="ARBA00000085"/>
    </source>
</evidence>
<reference evidence="16" key="1">
    <citation type="submission" date="2019-09" db="EMBL/GenBank/DDBJ databases">
        <authorList>
            <person name="Li J."/>
        </authorList>
    </citation>
    <scope>NUCLEOTIDE SEQUENCE [LARGE SCALE GENOMIC DNA]</scope>
    <source>
        <strain evidence="16">JCM 14732</strain>
    </source>
</reference>
<keyword evidence="8" id="KW-0547">Nucleotide-binding</keyword>
<feature type="domain" description="Histidine kinase" evidence="15">
    <location>
        <begin position="311"/>
        <end position="523"/>
    </location>
</feature>
<feature type="transmembrane region" description="Helical" evidence="14">
    <location>
        <begin position="12"/>
        <end position="34"/>
    </location>
</feature>
<keyword evidence="9 16" id="KW-0418">Kinase</keyword>
<dbReference type="InterPro" id="IPR033463">
    <property type="entry name" value="sCache_3"/>
</dbReference>
<keyword evidence="13 14" id="KW-0472">Membrane</keyword>
<keyword evidence="5" id="KW-0597">Phosphoprotein</keyword>
<dbReference type="Pfam" id="PF02518">
    <property type="entry name" value="HATPase_c"/>
    <property type="match status" value="1"/>
</dbReference>
<name>A0A5M4FJL1_9ACTN</name>
<dbReference type="SUPFAM" id="SSF55785">
    <property type="entry name" value="PYP-like sensor domain (PAS domain)"/>
    <property type="match status" value="1"/>
</dbReference>
<dbReference type="Proteomes" id="UP000380867">
    <property type="component" value="Unassembled WGS sequence"/>
</dbReference>
<keyword evidence="12" id="KW-0902">Two-component regulatory system</keyword>
<evidence type="ECO:0000256" key="7">
    <source>
        <dbReference type="ARBA" id="ARBA00022692"/>
    </source>
</evidence>
<dbReference type="SUPFAM" id="SSF103190">
    <property type="entry name" value="Sensory domain-like"/>
    <property type="match status" value="1"/>
</dbReference>
<comment type="caution">
    <text evidence="16">The sequence shown here is derived from an EMBL/GenBank/DDBJ whole genome shotgun (WGS) entry which is preliminary data.</text>
</comment>
<sequence>MARARGRTVARQMLVWQLLVVLVVVVGGTGLAWFDARQDSRADARAQTLDVSLAVAASPTVLDALDDPDPSVVLQPYAERVRKATGTDFVVVMSPKGIRYSHPNPDNIGKKFIGHIDEALKGKNFTEDFKGTLGQSVRAVVPIMEDGKVRGLVSVGITTKKVDEEVLSVLPRIIAAAVAIGVLGAIGAGLANRRLRRQTHGLGEQEITRMYEYYDAVLRAVREGLLLLDPAGRLTLMNDEAARLLDLDPSFVGSTMDRLGLEPALVAELTSGRSLQDAVHVVGDRVLVVNQAPAHWDGRDVGSVVTLRDRTELQSVTAELDTVRGLAEALRAQNHEASNRMHTMVSLIEIGQSQEAIDFATRELDVARRLTDRMVESIDEPVIAALLLGKSAQAAERGVTLTIEPATSVTGLTTTAHEAVTILGNLIDNAIDAAQSSADRQVAVTVTSSTELLHVRVEDSGPGVGPQDRETVFVRGWSTKPDEGTGRGIGLALVGQLVRRHGGEATIGESPLGGAAFDVRIGS</sequence>
<dbReference type="PRINTS" id="PR00344">
    <property type="entry name" value="BCTRLSENSOR"/>
</dbReference>
<feature type="transmembrane region" description="Helical" evidence="14">
    <location>
        <begin position="169"/>
        <end position="191"/>
    </location>
</feature>
<keyword evidence="4" id="KW-1003">Cell membrane</keyword>
<dbReference type="GO" id="GO:0005524">
    <property type="term" value="F:ATP binding"/>
    <property type="evidence" value="ECO:0007669"/>
    <property type="project" value="UniProtKB-KW"/>
</dbReference>
<evidence type="ECO:0000256" key="2">
    <source>
        <dbReference type="ARBA" id="ARBA00004651"/>
    </source>
</evidence>
<evidence type="ECO:0000259" key="15">
    <source>
        <dbReference type="PROSITE" id="PS50109"/>
    </source>
</evidence>
<dbReference type="InterPro" id="IPR036890">
    <property type="entry name" value="HATPase_C_sf"/>
</dbReference>
<dbReference type="InterPro" id="IPR035965">
    <property type="entry name" value="PAS-like_dom_sf"/>
</dbReference>
<dbReference type="PANTHER" id="PTHR43547:SF10">
    <property type="entry name" value="SENSOR HISTIDINE KINASE DCUS"/>
    <property type="match status" value="1"/>
</dbReference>
<dbReference type="PROSITE" id="PS50109">
    <property type="entry name" value="HIS_KIN"/>
    <property type="match status" value="1"/>
</dbReference>
<dbReference type="EMBL" id="SDPQ02000001">
    <property type="protein sequence ID" value="KAA1400356.1"/>
    <property type="molecule type" value="Genomic_DNA"/>
</dbReference>
<evidence type="ECO:0000256" key="5">
    <source>
        <dbReference type="ARBA" id="ARBA00022553"/>
    </source>
</evidence>
<keyword evidence="11 14" id="KW-1133">Transmembrane helix</keyword>
<dbReference type="InterPro" id="IPR005467">
    <property type="entry name" value="His_kinase_dom"/>
</dbReference>
<dbReference type="EC" id="2.7.13.3" evidence="3"/>
<evidence type="ECO:0000256" key="12">
    <source>
        <dbReference type="ARBA" id="ARBA00023012"/>
    </source>
</evidence>
<keyword evidence="17" id="KW-1185">Reference proteome</keyword>
<evidence type="ECO:0000256" key="10">
    <source>
        <dbReference type="ARBA" id="ARBA00022840"/>
    </source>
</evidence>
<dbReference type="Pfam" id="PF17203">
    <property type="entry name" value="sCache_3_2"/>
    <property type="match status" value="1"/>
</dbReference>
<dbReference type="SUPFAM" id="SSF55874">
    <property type="entry name" value="ATPase domain of HSP90 chaperone/DNA topoisomerase II/histidine kinase"/>
    <property type="match status" value="1"/>
</dbReference>
<evidence type="ECO:0000313" key="16">
    <source>
        <dbReference type="EMBL" id="KAA1400356.1"/>
    </source>
</evidence>
<dbReference type="OrthoDB" id="9792686at2"/>
<keyword evidence="10" id="KW-0067">ATP-binding</keyword>
<evidence type="ECO:0000313" key="17">
    <source>
        <dbReference type="Proteomes" id="UP000380867"/>
    </source>
</evidence>
<dbReference type="InterPro" id="IPR003594">
    <property type="entry name" value="HATPase_dom"/>
</dbReference>
<evidence type="ECO:0000256" key="6">
    <source>
        <dbReference type="ARBA" id="ARBA00022679"/>
    </source>
</evidence>
<organism evidence="16 17">
    <name type="scientific">Aeromicrobium ginsengisoli</name>
    <dbReference type="NCBI Taxonomy" id="363867"/>
    <lineage>
        <taxon>Bacteria</taxon>
        <taxon>Bacillati</taxon>
        <taxon>Actinomycetota</taxon>
        <taxon>Actinomycetes</taxon>
        <taxon>Propionibacteriales</taxon>
        <taxon>Nocardioidaceae</taxon>
        <taxon>Aeromicrobium</taxon>
    </lineage>
</organism>
<proteinExistence type="predicted"/>
<evidence type="ECO:0000256" key="13">
    <source>
        <dbReference type="ARBA" id="ARBA00023136"/>
    </source>
</evidence>
<gene>
    <name evidence="16" type="ORF">ESP70_006410</name>
</gene>
<evidence type="ECO:0000256" key="4">
    <source>
        <dbReference type="ARBA" id="ARBA00022475"/>
    </source>
</evidence>
<comment type="subcellular location">
    <subcellularLocation>
        <location evidence="2">Cell membrane</location>
        <topology evidence="2">Multi-pass membrane protein</topology>
    </subcellularLocation>
</comment>
<dbReference type="GO" id="GO:0000155">
    <property type="term" value="F:phosphorelay sensor kinase activity"/>
    <property type="evidence" value="ECO:0007669"/>
    <property type="project" value="TreeGrafter"/>
</dbReference>
<dbReference type="PANTHER" id="PTHR43547">
    <property type="entry name" value="TWO-COMPONENT HISTIDINE KINASE"/>
    <property type="match status" value="1"/>
</dbReference>
<dbReference type="InterPro" id="IPR004358">
    <property type="entry name" value="Sig_transdc_His_kin-like_C"/>
</dbReference>
<keyword evidence="6" id="KW-0808">Transferase</keyword>
<evidence type="ECO:0000256" key="9">
    <source>
        <dbReference type="ARBA" id="ARBA00022777"/>
    </source>
</evidence>
<dbReference type="Gene3D" id="3.30.565.10">
    <property type="entry name" value="Histidine kinase-like ATPase, C-terminal domain"/>
    <property type="match status" value="1"/>
</dbReference>
<protein>
    <recommendedName>
        <fullName evidence="3">histidine kinase</fullName>
        <ecNumber evidence="3">2.7.13.3</ecNumber>
    </recommendedName>
</protein>
<dbReference type="SMART" id="SM00387">
    <property type="entry name" value="HATPase_c"/>
    <property type="match status" value="1"/>
</dbReference>
<accession>A0A5M4FJL1</accession>
<dbReference type="AlphaFoldDB" id="A0A5M4FJL1"/>
<evidence type="ECO:0000256" key="11">
    <source>
        <dbReference type="ARBA" id="ARBA00022989"/>
    </source>
</evidence>
<evidence type="ECO:0000256" key="14">
    <source>
        <dbReference type="SAM" id="Phobius"/>
    </source>
</evidence>
<dbReference type="GO" id="GO:0005886">
    <property type="term" value="C:plasma membrane"/>
    <property type="evidence" value="ECO:0007669"/>
    <property type="project" value="UniProtKB-SubCell"/>
</dbReference>
<keyword evidence="7 14" id="KW-0812">Transmembrane</keyword>
<dbReference type="Gene3D" id="3.30.450.20">
    <property type="entry name" value="PAS domain"/>
    <property type="match status" value="2"/>
</dbReference>
<comment type="catalytic activity">
    <reaction evidence="1">
        <text>ATP + protein L-histidine = ADP + protein N-phospho-L-histidine.</text>
        <dbReference type="EC" id="2.7.13.3"/>
    </reaction>
</comment>